<accession>A0A1Z4JNC5</accession>
<dbReference type="EMBL" id="AP018203">
    <property type="protein sequence ID" value="BAY58210.1"/>
    <property type="molecule type" value="Genomic_DNA"/>
</dbReference>
<organism evidence="1 2">
    <name type="scientific">Leptolyngbya boryana NIES-2135</name>
    <dbReference type="NCBI Taxonomy" id="1973484"/>
    <lineage>
        <taxon>Bacteria</taxon>
        <taxon>Bacillati</taxon>
        <taxon>Cyanobacteriota</taxon>
        <taxon>Cyanophyceae</taxon>
        <taxon>Leptolyngbyales</taxon>
        <taxon>Leptolyngbyaceae</taxon>
        <taxon>Leptolyngbya group</taxon>
        <taxon>Leptolyngbya</taxon>
    </lineage>
</organism>
<dbReference type="PANTHER" id="PTHR28141:SF1">
    <property type="entry name" value="2',3'-CYCLIC-NUCLEOTIDE 3'-PHOSPHODIESTERASE"/>
    <property type="match status" value="1"/>
</dbReference>
<dbReference type="InterPro" id="IPR009097">
    <property type="entry name" value="Cyclic_Pdiesterase"/>
</dbReference>
<dbReference type="GO" id="GO:0004113">
    <property type="term" value="F:2',3'-cyclic-nucleotide 3'-phosphodiesterase activity"/>
    <property type="evidence" value="ECO:0007669"/>
    <property type="project" value="TreeGrafter"/>
</dbReference>
<protein>
    <submittedName>
        <fullName evidence="1">HAD family hydrolase</fullName>
    </submittedName>
</protein>
<sequence>MLETRLIASLQFFMMKIAFWLIPAEPDRTIYQSLIQDFAARYNAPIFAPHVTLHSCKVETFITFQTDIDIVLEVDQISYSDSFTKSLFIQFFSNPQLDHLSESFRQNFESPFILNPHLSLIYANLPESEKRSLIPKIPFNPSIRFDQIRAIELPPSIQTRADVEKFRPIE</sequence>
<dbReference type="PANTHER" id="PTHR28141">
    <property type="entry name" value="2',3'-CYCLIC-NUCLEOTIDE 3'-PHOSPHODIESTERASE"/>
    <property type="match status" value="1"/>
</dbReference>
<keyword evidence="1" id="KW-0378">Hydrolase</keyword>
<name>A0A1Z4JNC5_LEPBY</name>
<dbReference type="InterPro" id="IPR012386">
    <property type="entry name" value="Cyclic-nucl_3Pdiesterase"/>
</dbReference>
<proteinExistence type="predicted"/>
<dbReference type="Proteomes" id="UP000217895">
    <property type="component" value="Chromosome"/>
</dbReference>
<dbReference type="Gene3D" id="3.90.1140.10">
    <property type="entry name" value="Cyclic phosphodiesterase"/>
    <property type="match status" value="1"/>
</dbReference>
<dbReference type="AlphaFoldDB" id="A0A1Z4JNC5"/>
<reference evidence="1 2" key="1">
    <citation type="submission" date="2017-06" db="EMBL/GenBank/DDBJ databases">
        <title>Genome sequencing of cyanobaciteial culture collection at National Institute for Environmental Studies (NIES).</title>
        <authorList>
            <person name="Hirose Y."/>
            <person name="Shimura Y."/>
            <person name="Fujisawa T."/>
            <person name="Nakamura Y."/>
            <person name="Kawachi M."/>
        </authorList>
    </citation>
    <scope>NUCLEOTIDE SEQUENCE [LARGE SCALE GENOMIC DNA]</scope>
    <source>
        <strain evidence="1 2">NIES-2135</strain>
    </source>
</reference>
<evidence type="ECO:0000313" key="2">
    <source>
        <dbReference type="Proteomes" id="UP000217895"/>
    </source>
</evidence>
<gene>
    <name evidence="1" type="ORF">NIES2135_50830</name>
</gene>
<evidence type="ECO:0000313" key="1">
    <source>
        <dbReference type="EMBL" id="BAY58210.1"/>
    </source>
</evidence>
<dbReference type="GO" id="GO:0009187">
    <property type="term" value="P:cyclic nucleotide metabolic process"/>
    <property type="evidence" value="ECO:0007669"/>
    <property type="project" value="TreeGrafter"/>
</dbReference>
<keyword evidence="2" id="KW-1185">Reference proteome</keyword>
<dbReference type="SUPFAM" id="SSF55144">
    <property type="entry name" value="LigT-like"/>
    <property type="match status" value="1"/>
</dbReference>
<dbReference type="Pfam" id="PF07823">
    <property type="entry name" value="CPDase"/>
    <property type="match status" value="1"/>
</dbReference>